<evidence type="ECO:0000313" key="2">
    <source>
        <dbReference type="EMBL" id="KAL0162919.1"/>
    </source>
</evidence>
<gene>
    <name evidence="2" type="ORF">M9458_042315</name>
</gene>
<evidence type="ECO:0000313" key="3">
    <source>
        <dbReference type="Proteomes" id="UP001529510"/>
    </source>
</evidence>
<sequence length="50" mass="5600">LMAKQAEVDDGGGDERPDNVAIKASKREQKLTNQFNFNERASQTLNNPPR</sequence>
<dbReference type="AlphaFoldDB" id="A0ABD0NLS8"/>
<accession>A0ABD0NLS8</accession>
<feature type="compositionally biased region" description="Polar residues" evidence="1">
    <location>
        <begin position="31"/>
        <end position="50"/>
    </location>
</feature>
<evidence type="ECO:0000256" key="1">
    <source>
        <dbReference type="SAM" id="MobiDB-lite"/>
    </source>
</evidence>
<feature type="non-terminal residue" evidence="2">
    <location>
        <position position="1"/>
    </location>
</feature>
<dbReference type="Proteomes" id="UP001529510">
    <property type="component" value="Unassembled WGS sequence"/>
</dbReference>
<comment type="caution">
    <text evidence="2">The sequence shown here is derived from an EMBL/GenBank/DDBJ whole genome shotgun (WGS) entry which is preliminary data.</text>
</comment>
<name>A0ABD0NLS8_CIRMR</name>
<feature type="non-terminal residue" evidence="2">
    <location>
        <position position="50"/>
    </location>
</feature>
<protein>
    <submittedName>
        <fullName evidence="2">Uncharacterized protein</fullName>
    </submittedName>
</protein>
<feature type="region of interest" description="Disordered" evidence="1">
    <location>
        <begin position="1"/>
        <end position="50"/>
    </location>
</feature>
<reference evidence="2 3" key="1">
    <citation type="submission" date="2024-05" db="EMBL/GenBank/DDBJ databases">
        <title>Genome sequencing and assembly of Indian major carp, Cirrhinus mrigala (Hamilton, 1822).</title>
        <authorList>
            <person name="Mohindra V."/>
            <person name="Chowdhury L.M."/>
            <person name="Lal K."/>
            <person name="Jena J.K."/>
        </authorList>
    </citation>
    <scope>NUCLEOTIDE SEQUENCE [LARGE SCALE GENOMIC DNA]</scope>
    <source>
        <strain evidence="2">CM1030</strain>
        <tissue evidence="2">Blood</tissue>
    </source>
</reference>
<organism evidence="2 3">
    <name type="scientific">Cirrhinus mrigala</name>
    <name type="common">Mrigala</name>
    <dbReference type="NCBI Taxonomy" id="683832"/>
    <lineage>
        <taxon>Eukaryota</taxon>
        <taxon>Metazoa</taxon>
        <taxon>Chordata</taxon>
        <taxon>Craniata</taxon>
        <taxon>Vertebrata</taxon>
        <taxon>Euteleostomi</taxon>
        <taxon>Actinopterygii</taxon>
        <taxon>Neopterygii</taxon>
        <taxon>Teleostei</taxon>
        <taxon>Ostariophysi</taxon>
        <taxon>Cypriniformes</taxon>
        <taxon>Cyprinidae</taxon>
        <taxon>Labeoninae</taxon>
        <taxon>Labeonini</taxon>
        <taxon>Cirrhinus</taxon>
    </lineage>
</organism>
<keyword evidence="3" id="KW-1185">Reference proteome</keyword>
<dbReference type="EMBL" id="JAMKFB020000021">
    <property type="protein sequence ID" value="KAL0162919.1"/>
    <property type="molecule type" value="Genomic_DNA"/>
</dbReference>
<proteinExistence type="predicted"/>